<comment type="caution">
    <text evidence="5">The sequence shown here is derived from an EMBL/GenBank/DDBJ whole genome shotgun (WGS) entry which is preliminary data.</text>
</comment>
<evidence type="ECO:0000256" key="2">
    <source>
        <dbReference type="PROSITE-ProRule" id="PRU00124"/>
    </source>
</evidence>
<evidence type="ECO:0000256" key="1">
    <source>
        <dbReference type="ARBA" id="ARBA00023157"/>
    </source>
</evidence>
<dbReference type="InterPro" id="IPR002172">
    <property type="entry name" value="LDrepeatLR_classA_rpt"/>
</dbReference>
<name>A0A8X6EYZ0_TRICU</name>
<dbReference type="Gene3D" id="4.10.400.10">
    <property type="entry name" value="Low-density Lipoprotein Receptor"/>
    <property type="match status" value="1"/>
</dbReference>
<keyword evidence="4" id="KW-0472">Membrane</keyword>
<evidence type="ECO:0000313" key="5">
    <source>
        <dbReference type="EMBL" id="GFQ64709.1"/>
    </source>
</evidence>
<keyword evidence="1 2" id="KW-1015">Disulfide bond</keyword>
<dbReference type="AlphaFoldDB" id="A0A8X6EYZ0"/>
<comment type="caution">
    <text evidence="2">Lacks conserved residue(s) required for the propagation of feature annotation.</text>
</comment>
<evidence type="ECO:0000256" key="4">
    <source>
        <dbReference type="SAM" id="Phobius"/>
    </source>
</evidence>
<feature type="disulfide bond" evidence="2">
    <location>
        <begin position="199"/>
        <end position="217"/>
    </location>
</feature>
<evidence type="ECO:0008006" key="7">
    <source>
        <dbReference type="Google" id="ProtNLM"/>
    </source>
</evidence>
<gene>
    <name evidence="5" type="primary">AVEN_195666_1</name>
    <name evidence="5" type="ORF">TNCT_686661</name>
</gene>
<accession>A0A8X6EYZ0</accession>
<proteinExistence type="predicted"/>
<dbReference type="SUPFAM" id="SSF57424">
    <property type="entry name" value="LDL receptor-like module"/>
    <property type="match status" value="1"/>
</dbReference>
<feature type="region of interest" description="Disordered" evidence="3">
    <location>
        <begin position="300"/>
        <end position="319"/>
    </location>
</feature>
<keyword evidence="4" id="KW-1133">Transmembrane helix</keyword>
<sequence>MGDPTSSKATADIALWVAGAHKPTHHDKVEIPAAFWIMIMLLTYTIDQVTSYITSFLDDFPSNSNDRFIRIGSDENSSLILKGFKKSTKMQLKNISFFLNVEAEKYDGIVISITYIDVRNGCRGNEYLKFSSQNKYYILCSKDIMPTIPDSRHTLGSKHYFYQKSVTISYFTKWSVTTRFEVTITAFKRSPCNDSTFKCKNSLCVWVGFLCDKRNNCGDASDEHSELTASNCEVHSPAEMTNFIPLFITLPLALLSITLVLYCCVRRQPNESQKEAGNVLYIYHEDRPRTVEMEMNDEADPIAMSEQEPKESESDDETYTLKSLMLSSLDSAIPDAKITDVNTNNCEEQKIVKY</sequence>
<dbReference type="PANTHER" id="PTHR24652">
    <property type="entry name" value="LOW-DENSITY LIPOPROTEIN RECEPTOR CLASS A DOMAIN-CONTAINING PROTEIN 2"/>
    <property type="match status" value="1"/>
</dbReference>
<organism evidence="5 6">
    <name type="scientific">Trichonephila clavata</name>
    <name type="common">Joro spider</name>
    <name type="synonym">Nephila clavata</name>
    <dbReference type="NCBI Taxonomy" id="2740835"/>
    <lineage>
        <taxon>Eukaryota</taxon>
        <taxon>Metazoa</taxon>
        <taxon>Ecdysozoa</taxon>
        <taxon>Arthropoda</taxon>
        <taxon>Chelicerata</taxon>
        <taxon>Arachnida</taxon>
        <taxon>Araneae</taxon>
        <taxon>Araneomorphae</taxon>
        <taxon>Entelegynae</taxon>
        <taxon>Araneoidea</taxon>
        <taxon>Nephilidae</taxon>
        <taxon>Trichonephila</taxon>
    </lineage>
</organism>
<dbReference type="SMART" id="SM00192">
    <property type="entry name" value="LDLa"/>
    <property type="match status" value="1"/>
</dbReference>
<dbReference type="EMBL" id="BMAO01020049">
    <property type="protein sequence ID" value="GFQ64709.1"/>
    <property type="molecule type" value="Genomic_DNA"/>
</dbReference>
<dbReference type="Proteomes" id="UP000887116">
    <property type="component" value="Unassembled WGS sequence"/>
</dbReference>
<keyword evidence="6" id="KW-1185">Reference proteome</keyword>
<evidence type="ECO:0000313" key="6">
    <source>
        <dbReference type="Proteomes" id="UP000887116"/>
    </source>
</evidence>
<reference evidence="5" key="1">
    <citation type="submission" date="2020-07" db="EMBL/GenBank/DDBJ databases">
        <title>Multicomponent nature underlies the extraordinary mechanical properties of spider dragline silk.</title>
        <authorList>
            <person name="Kono N."/>
            <person name="Nakamura H."/>
            <person name="Mori M."/>
            <person name="Yoshida Y."/>
            <person name="Ohtoshi R."/>
            <person name="Malay A.D."/>
            <person name="Moran D.A.P."/>
            <person name="Tomita M."/>
            <person name="Numata K."/>
            <person name="Arakawa K."/>
        </authorList>
    </citation>
    <scope>NUCLEOTIDE SEQUENCE</scope>
</reference>
<feature type="disulfide bond" evidence="2">
    <location>
        <begin position="192"/>
        <end position="204"/>
    </location>
</feature>
<dbReference type="CDD" id="cd00112">
    <property type="entry name" value="LDLa"/>
    <property type="match status" value="1"/>
</dbReference>
<dbReference type="PROSITE" id="PS50068">
    <property type="entry name" value="LDLRA_2"/>
    <property type="match status" value="1"/>
</dbReference>
<dbReference type="InterPro" id="IPR036055">
    <property type="entry name" value="LDL_receptor-like_sf"/>
</dbReference>
<keyword evidence="4" id="KW-0812">Transmembrane</keyword>
<protein>
    <recommendedName>
        <fullName evidence="7">CUB domain-containing protein</fullName>
    </recommendedName>
</protein>
<dbReference type="OrthoDB" id="6437488at2759"/>
<dbReference type="InterPro" id="IPR042333">
    <property type="entry name" value="LRAD2/Mig-13-like"/>
</dbReference>
<evidence type="ECO:0000256" key="3">
    <source>
        <dbReference type="SAM" id="MobiDB-lite"/>
    </source>
</evidence>
<dbReference type="Pfam" id="PF00057">
    <property type="entry name" value="Ldl_recept_a"/>
    <property type="match status" value="1"/>
</dbReference>
<feature type="transmembrane region" description="Helical" evidence="4">
    <location>
        <begin position="243"/>
        <end position="265"/>
    </location>
</feature>